<gene>
    <name evidence="9" type="ORF">SLEP1_g4630</name>
</gene>
<dbReference type="PANTHER" id="PTHR21654">
    <property type="entry name" value="FI21293P1"/>
    <property type="match status" value="1"/>
</dbReference>
<proteinExistence type="predicted"/>
<dbReference type="AlphaFoldDB" id="A0AAV5HPR9"/>
<feature type="domain" description="Myb-like" evidence="8">
    <location>
        <begin position="358"/>
        <end position="415"/>
    </location>
</feature>
<evidence type="ECO:0000256" key="6">
    <source>
        <dbReference type="ARBA" id="ARBA00023242"/>
    </source>
</evidence>
<dbReference type="FunFam" id="1.10.10.60:FF:000061">
    <property type="entry name" value="Trihelix transcription factor GT-2"/>
    <property type="match status" value="1"/>
</dbReference>
<comment type="caution">
    <text evidence="9">The sequence shown here is derived from an EMBL/GenBank/DDBJ whole genome shotgun (WGS) entry which is preliminary data.</text>
</comment>
<dbReference type="EMBL" id="BPVZ01000004">
    <property type="protein sequence ID" value="GKU90663.1"/>
    <property type="molecule type" value="Genomic_DNA"/>
</dbReference>
<feature type="domain" description="Myb-like" evidence="8">
    <location>
        <begin position="38"/>
        <end position="95"/>
    </location>
</feature>
<dbReference type="Gene3D" id="1.10.10.60">
    <property type="entry name" value="Homeodomain-like"/>
    <property type="match status" value="2"/>
</dbReference>
<organism evidence="9 10">
    <name type="scientific">Rubroshorea leprosula</name>
    <dbReference type="NCBI Taxonomy" id="152421"/>
    <lineage>
        <taxon>Eukaryota</taxon>
        <taxon>Viridiplantae</taxon>
        <taxon>Streptophyta</taxon>
        <taxon>Embryophyta</taxon>
        <taxon>Tracheophyta</taxon>
        <taxon>Spermatophyta</taxon>
        <taxon>Magnoliopsida</taxon>
        <taxon>eudicotyledons</taxon>
        <taxon>Gunneridae</taxon>
        <taxon>Pentapetalae</taxon>
        <taxon>rosids</taxon>
        <taxon>malvids</taxon>
        <taxon>Malvales</taxon>
        <taxon>Dipterocarpaceae</taxon>
        <taxon>Rubroshorea</taxon>
    </lineage>
</organism>
<evidence type="ECO:0000313" key="9">
    <source>
        <dbReference type="EMBL" id="GKU90663.1"/>
    </source>
</evidence>
<dbReference type="CDD" id="cd12203">
    <property type="entry name" value="GT1"/>
    <property type="match status" value="2"/>
</dbReference>
<feature type="compositionally biased region" description="Low complexity" evidence="7">
    <location>
        <begin position="201"/>
        <end position="215"/>
    </location>
</feature>
<dbReference type="GO" id="GO:0006355">
    <property type="term" value="P:regulation of DNA-templated transcription"/>
    <property type="evidence" value="ECO:0007669"/>
    <property type="project" value="UniProtKB-ARBA"/>
</dbReference>
<keyword evidence="5" id="KW-0804">Transcription</keyword>
<name>A0AAV5HPR9_9ROSI</name>
<sequence>MAAAAVPEDGEFGVVASYSGEEDKERINEGNRSFGGKRWPKQETLALLKIRSDMDAAFSDSCLKRPLWEEVSRKLAELGYNRSAKKCKEKFENVYKYHKRTKDCRTGKSESKTYKFFDHLEALHNLHSNQNPSPPKPQTPMTTTIAALAPWTNTPASTTVPNINIVAKPINPTPIPQNIINPTNTNPNTVPYSFNSNISSNPFSTSSSSSTASEESGGRSKIRKRKWKDFFKRMTKEVIEKQEELQRKFLKAVEKQENERMMREESWRIQEMARINREHQILVQERCMVAAKDTAIIACLEKISGQQNANTLENLQVSLQQPPTVLQLPVPLQQQVQTLPPQPPSPSNVVNAVVSSPSRWPRAEVDALIKLRNGLDTKYQDEPKAPLWEEISAGMRRMGYNRSAKRCKEKWENINKYFKRMKESNKKRPEHSKTCPYFHQLDAIYREKSKNLMKPDNTTVPLLVRPERQWPPQPEPVGEDLDNERENDLNFDILRQGETEEEEDGGNGTNGSGKTKNGEAS</sequence>
<dbReference type="InterPro" id="IPR044822">
    <property type="entry name" value="Myb_DNA-bind_4"/>
</dbReference>
<dbReference type="PROSITE" id="PS50090">
    <property type="entry name" value="MYB_LIKE"/>
    <property type="match status" value="2"/>
</dbReference>
<protein>
    <recommendedName>
        <fullName evidence="8">Myb-like domain-containing protein</fullName>
    </recommendedName>
</protein>
<dbReference type="GO" id="GO:0005634">
    <property type="term" value="C:nucleus"/>
    <property type="evidence" value="ECO:0007669"/>
    <property type="project" value="UniProtKB-SubCell"/>
</dbReference>
<dbReference type="Pfam" id="PF13837">
    <property type="entry name" value="Myb_DNA-bind_4"/>
    <property type="match status" value="2"/>
</dbReference>
<keyword evidence="10" id="KW-1185">Reference proteome</keyword>
<evidence type="ECO:0000256" key="5">
    <source>
        <dbReference type="ARBA" id="ARBA00023163"/>
    </source>
</evidence>
<dbReference type="InterPro" id="IPR001005">
    <property type="entry name" value="SANT/Myb"/>
</dbReference>
<evidence type="ECO:0000313" key="10">
    <source>
        <dbReference type="Proteomes" id="UP001054252"/>
    </source>
</evidence>
<keyword evidence="6" id="KW-0539">Nucleus</keyword>
<evidence type="ECO:0000256" key="4">
    <source>
        <dbReference type="ARBA" id="ARBA00023125"/>
    </source>
</evidence>
<dbReference type="Proteomes" id="UP001054252">
    <property type="component" value="Unassembled WGS sequence"/>
</dbReference>
<dbReference type="SMART" id="SM00717">
    <property type="entry name" value="SANT"/>
    <property type="match status" value="2"/>
</dbReference>
<dbReference type="PANTHER" id="PTHR21654:SF73">
    <property type="entry name" value="TRIHELIX TRANSCRIPTION FACTOR GT-2"/>
    <property type="match status" value="1"/>
</dbReference>
<reference evidence="9 10" key="1">
    <citation type="journal article" date="2021" name="Commun. Biol.">
        <title>The genome of Shorea leprosula (Dipterocarpaceae) highlights the ecological relevance of drought in aseasonal tropical rainforests.</title>
        <authorList>
            <person name="Ng K.K.S."/>
            <person name="Kobayashi M.J."/>
            <person name="Fawcett J.A."/>
            <person name="Hatakeyama M."/>
            <person name="Paape T."/>
            <person name="Ng C.H."/>
            <person name="Ang C.C."/>
            <person name="Tnah L.H."/>
            <person name="Lee C.T."/>
            <person name="Nishiyama T."/>
            <person name="Sese J."/>
            <person name="O'Brien M.J."/>
            <person name="Copetti D."/>
            <person name="Mohd Noor M.I."/>
            <person name="Ong R.C."/>
            <person name="Putra M."/>
            <person name="Sireger I.Z."/>
            <person name="Indrioko S."/>
            <person name="Kosugi Y."/>
            <person name="Izuno A."/>
            <person name="Isagi Y."/>
            <person name="Lee S.L."/>
            <person name="Shimizu K.K."/>
        </authorList>
    </citation>
    <scope>NUCLEOTIDE SEQUENCE [LARGE SCALE GENOMIC DNA]</scope>
    <source>
        <strain evidence="9">214</strain>
    </source>
</reference>
<evidence type="ECO:0000259" key="8">
    <source>
        <dbReference type="PROSITE" id="PS50090"/>
    </source>
</evidence>
<dbReference type="SUPFAM" id="SSF46689">
    <property type="entry name" value="Homeodomain-like"/>
    <property type="match status" value="1"/>
</dbReference>
<evidence type="ECO:0000256" key="7">
    <source>
        <dbReference type="SAM" id="MobiDB-lite"/>
    </source>
</evidence>
<keyword evidence="4" id="KW-0238">DNA-binding</keyword>
<comment type="subcellular location">
    <subcellularLocation>
        <location evidence="1">Nucleus</location>
    </subcellularLocation>
</comment>
<evidence type="ECO:0000256" key="1">
    <source>
        <dbReference type="ARBA" id="ARBA00004123"/>
    </source>
</evidence>
<keyword evidence="2" id="KW-0677">Repeat</keyword>
<feature type="compositionally biased region" description="Low complexity" evidence="7">
    <location>
        <begin position="512"/>
        <end position="521"/>
    </location>
</feature>
<evidence type="ECO:0000256" key="2">
    <source>
        <dbReference type="ARBA" id="ARBA00022737"/>
    </source>
</evidence>
<accession>A0AAV5HPR9</accession>
<keyword evidence="3" id="KW-0805">Transcription regulation</keyword>
<feature type="region of interest" description="Disordered" evidence="7">
    <location>
        <begin position="201"/>
        <end position="222"/>
    </location>
</feature>
<feature type="region of interest" description="Disordered" evidence="7">
    <location>
        <begin position="15"/>
        <end position="35"/>
    </location>
</feature>
<feature type="region of interest" description="Disordered" evidence="7">
    <location>
        <begin position="462"/>
        <end position="521"/>
    </location>
</feature>
<dbReference type="InterPro" id="IPR009057">
    <property type="entry name" value="Homeodomain-like_sf"/>
</dbReference>
<dbReference type="FunFam" id="1.10.10.60:FF:000092">
    <property type="entry name" value="Trihelix transcription factor GT-2"/>
    <property type="match status" value="1"/>
</dbReference>
<evidence type="ECO:0000256" key="3">
    <source>
        <dbReference type="ARBA" id="ARBA00023015"/>
    </source>
</evidence>
<dbReference type="GO" id="GO:0003677">
    <property type="term" value="F:DNA binding"/>
    <property type="evidence" value="ECO:0007669"/>
    <property type="project" value="UniProtKB-KW"/>
</dbReference>